<sequence length="145" mass="14686">MTTSEPVVLVPGNALGRIIGWMPARCGPVSVLVETSRLGVVLRPEHAPEEPVGLPVMQARRVAGALLVADGEAVVTAIVPGPEPVASLMVSTLPALGGKAVTVVVGGDQFVCVLPSPCSAAFPADSQVTPPKEAGEFIARAADGF</sequence>
<organism evidence="1 2">
    <name type="scientific">Actinoalloteichus caeruleus DSM 43889</name>
    <dbReference type="NCBI Taxonomy" id="1120930"/>
    <lineage>
        <taxon>Bacteria</taxon>
        <taxon>Bacillati</taxon>
        <taxon>Actinomycetota</taxon>
        <taxon>Actinomycetes</taxon>
        <taxon>Pseudonocardiales</taxon>
        <taxon>Pseudonocardiaceae</taxon>
        <taxon>Actinoalloteichus</taxon>
        <taxon>Actinoalloteichus cyanogriseus</taxon>
    </lineage>
</organism>
<comment type="caution">
    <text evidence="1">The sequence shown here is derived from an EMBL/GenBank/DDBJ whole genome shotgun (WGS) entry which is preliminary data.</text>
</comment>
<evidence type="ECO:0008006" key="3">
    <source>
        <dbReference type="Google" id="ProtNLM"/>
    </source>
</evidence>
<dbReference type="EMBL" id="AUBJ02000001">
    <property type="protein sequence ID" value="MCP2330144.1"/>
    <property type="molecule type" value="Genomic_DNA"/>
</dbReference>
<dbReference type="Proteomes" id="UP000791080">
    <property type="component" value="Unassembled WGS sequence"/>
</dbReference>
<gene>
    <name evidence="1" type="ORF">G443_000414</name>
</gene>
<evidence type="ECO:0000313" key="1">
    <source>
        <dbReference type="EMBL" id="MCP2330144.1"/>
    </source>
</evidence>
<reference evidence="1 2" key="1">
    <citation type="submission" date="2022-06" db="EMBL/GenBank/DDBJ databases">
        <title>Genomic Encyclopedia of Type Strains, Phase I: the one thousand microbial genomes (KMG-I) project.</title>
        <authorList>
            <person name="Kyrpides N."/>
        </authorList>
    </citation>
    <scope>NUCLEOTIDE SEQUENCE [LARGE SCALE GENOMIC DNA]</scope>
    <source>
        <strain evidence="1 2">DSM 43889</strain>
    </source>
</reference>
<accession>A0ABT1JCC7</accession>
<evidence type="ECO:0000313" key="2">
    <source>
        <dbReference type="Proteomes" id="UP000791080"/>
    </source>
</evidence>
<protein>
    <recommendedName>
        <fullName evidence="3">CheW-like domain-containing protein</fullName>
    </recommendedName>
</protein>
<keyword evidence="2" id="KW-1185">Reference proteome</keyword>
<name>A0ABT1JCC7_ACTCY</name>
<proteinExistence type="predicted"/>